<dbReference type="RefSeq" id="WP_380724072.1">
    <property type="nucleotide sequence ID" value="NZ_JBHTLK010000072.1"/>
</dbReference>
<dbReference type="EMBL" id="JBHTLK010000072">
    <property type="protein sequence ID" value="MFD1148651.1"/>
    <property type="molecule type" value="Genomic_DNA"/>
</dbReference>
<evidence type="ECO:0000313" key="4">
    <source>
        <dbReference type="EMBL" id="MFD1148651.1"/>
    </source>
</evidence>
<evidence type="ECO:0000256" key="2">
    <source>
        <dbReference type="SAM" id="Phobius"/>
    </source>
</evidence>
<feature type="transmembrane region" description="Helical" evidence="2">
    <location>
        <begin position="119"/>
        <end position="136"/>
    </location>
</feature>
<name>A0ABW3QVB1_9PSEU</name>
<reference evidence="5" key="1">
    <citation type="journal article" date="2019" name="Int. J. Syst. Evol. Microbiol.">
        <title>The Global Catalogue of Microorganisms (GCM) 10K type strain sequencing project: providing services to taxonomists for standard genome sequencing and annotation.</title>
        <authorList>
            <consortium name="The Broad Institute Genomics Platform"/>
            <consortium name="The Broad Institute Genome Sequencing Center for Infectious Disease"/>
            <person name="Wu L."/>
            <person name="Ma J."/>
        </authorList>
    </citation>
    <scope>NUCLEOTIDE SEQUENCE [LARGE SCALE GENOMIC DNA]</scope>
    <source>
        <strain evidence="5">CCUG 60214</strain>
    </source>
</reference>
<dbReference type="InterPro" id="IPR027383">
    <property type="entry name" value="Znf_put"/>
</dbReference>
<dbReference type="Pfam" id="PF13490">
    <property type="entry name" value="zf-HC2"/>
    <property type="match status" value="1"/>
</dbReference>
<evidence type="ECO:0000259" key="3">
    <source>
        <dbReference type="Pfam" id="PF13490"/>
    </source>
</evidence>
<gene>
    <name evidence="4" type="ORF">ACFQ3T_16085</name>
</gene>
<keyword evidence="2" id="KW-0812">Transmembrane</keyword>
<feature type="domain" description="Putative zinc-finger" evidence="3">
    <location>
        <begin position="3"/>
        <end position="36"/>
    </location>
</feature>
<keyword evidence="2" id="KW-0472">Membrane</keyword>
<feature type="region of interest" description="Disordered" evidence="1">
    <location>
        <begin position="194"/>
        <end position="241"/>
    </location>
</feature>
<organism evidence="4 5">
    <name type="scientific">Saccharothrix hoggarensis</name>
    <dbReference type="NCBI Taxonomy" id="913853"/>
    <lineage>
        <taxon>Bacteria</taxon>
        <taxon>Bacillati</taxon>
        <taxon>Actinomycetota</taxon>
        <taxon>Actinomycetes</taxon>
        <taxon>Pseudonocardiales</taxon>
        <taxon>Pseudonocardiaceae</taxon>
        <taxon>Saccharothrix</taxon>
    </lineage>
</organism>
<evidence type="ECO:0000256" key="1">
    <source>
        <dbReference type="SAM" id="MobiDB-lite"/>
    </source>
</evidence>
<feature type="transmembrane region" description="Helical" evidence="2">
    <location>
        <begin position="80"/>
        <end position="99"/>
    </location>
</feature>
<proteinExistence type="predicted"/>
<dbReference type="Proteomes" id="UP001597168">
    <property type="component" value="Unassembled WGS sequence"/>
</dbReference>
<feature type="compositionally biased region" description="Basic and acidic residues" evidence="1">
    <location>
        <begin position="194"/>
        <end position="212"/>
    </location>
</feature>
<feature type="transmembrane region" description="Helical" evidence="2">
    <location>
        <begin position="143"/>
        <end position="162"/>
    </location>
</feature>
<comment type="caution">
    <text evidence="4">The sequence shown here is derived from an EMBL/GenBank/DDBJ whole genome shotgun (WGS) entry which is preliminary data.</text>
</comment>
<evidence type="ECO:0000313" key="5">
    <source>
        <dbReference type="Proteomes" id="UP001597168"/>
    </source>
</evidence>
<keyword evidence="5" id="KW-1185">Reference proteome</keyword>
<sequence>MDCQSCREALSARLDGEAEPVPAAETDAHLAQCLACTRWQASAQALTRAIRVRPVGPDPDLVDAVLAAAPPRHTALAPRLALSAVAIVQLWLGLAQLLAGATGGHSGHGISTHLFNEGAAWNLALGIGLMVAAVHAHRAAGLLPTLAGFVAVLVAFSVSDLIGGTATATRVVSHLPLVAGLVLLYLVARAHREEPTPGTPAKHDDDLGHHDDSDGDDVAPQPGGRPGRGRHLRPTAHRRAA</sequence>
<accession>A0ABW3QVB1</accession>
<feature type="transmembrane region" description="Helical" evidence="2">
    <location>
        <begin position="168"/>
        <end position="188"/>
    </location>
</feature>
<protein>
    <submittedName>
        <fullName evidence="4">Zf-HC2 domain-containing protein</fullName>
    </submittedName>
</protein>
<keyword evidence="2" id="KW-1133">Transmembrane helix</keyword>
<feature type="compositionally biased region" description="Basic residues" evidence="1">
    <location>
        <begin position="227"/>
        <end position="241"/>
    </location>
</feature>